<protein>
    <submittedName>
        <fullName evidence="3">TM0106 family RecB-like putative nuclease</fullName>
    </submittedName>
</protein>
<dbReference type="NCBIfam" id="TIGR03491">
    <property type="entry name" value="TM0106 family RecB-like putative nuclease"/>
    <property type="match status" value="1"/>
</dbReference>
<feature type="domain" description="YprB ribonuclease H-like" evidence="2">
    <location>
        <begin position="404"/>
        <end position="554"/>
    </location>
</feature>
<proteinExistence type="predicted"/>
<feature type="compositionally biased region" description="Low complexity" evidence="1">
    <location>
        <begin position="686"/>
        <end position="697"/>
    </location>
</feature>
<dbReference type="EMBL" id="JAERWK010000015">
    <property type="protein sequence ID" value="MBM9468049.1"/>
    <property type="molecule type" value="Genomic_DNA"/>
</dbReference>
<feature type="compositionally biased region" description="Low complexity" evidence="1">
    <location>
        <begin position="84"/>
        <end position="108"/>
    </location>
</feature>
<feature type="region of interest" description="Disordered" evidence="1">
    <location>
        <begin position="556"/>
        <end position="583"/>
    </location>
</feature>
<feature type="region of interest" description="Disordered" evidence="1">
    <location>
        <begin position="376"/>
        <end position="395"/>
    </location>
</feature>
<feature type="compositionally biased region" description="Basic and acidic residues" evidence="1">
    <location>
        <begin position="565"/>
        <end position="583"/>
    </location>
</feature>
<feature type="region of interest" description="Disordered" evidence="1">
    <location>
        <begin position="77"/>
        <end position="117"/>
    </location>
</feature>
<dbReference type="Pfam" id="PF13482">
    <property type="entry name" value="RNase_H_2"/>
    <property type="match status" value="1"/>
</dbReference>
<sequence length="1166" mass="122971">MLEADGSLLLEAVDLTRLRACEYSVRRRVDVLLGRASATSPCGPVDPLAAARDPFDEQTEHRVLALIADGAGPTGRPLRVLDLHGPAHAGQPGGPSDRSSDSPGSGSSTNPDVVRGAELRSGRWSARADLLLPEPADPTTFAVVQVRGTARRADATTALLQGALFAGLADELADAGTAPWWAGGRRPGPRLHLVEPTSAVRVHDRAVFTALVRHQQQRLIAVVDDQRASAPVSWTDADVPRCLWCNDCRRAETEHRDVQLVAGMRSTVRTALLTAGHRTVDELAASDGPVPDVPPATLDPLRAQARLQLTAGIPPRPDAPLRYEIADPTALDALPGADRGDLFFDFESDPMYVEDGWPDQGLDYLFGLLGHDLPVPADHDGSDDSDDNSDDDRDGGAAHLALWSRDRAEERAALQSFLDLVDERRRRWPGLHIYHYASYETDTLRRLTRRHRLGEDRLAALLRDGVFVDLYRTVRRALRISESSYSLKRLEPLHLGPATRSGPVTTAAGSVLRFHQQRAARAAGDAAAADGMLAELGTYNADDCRSTRALRDWLLARRGAQPDPAPRELPGDRTEPRPVDPEPDRAVAALDRFAGTGPPLRRSADQEAALVLADLARPRSPRALRGAPATAWVAGPDPAPGAGTLLDAALVGVDADWARPAGGGPVRRLLRWRLPGRSGTDTPDATGTSSDGSNDGSNDGGPDTGTTGRHPGPVVHCLYDPPRPVPGGTPAPLGRVLDGGDGDALVLVVAETLPSGVDPYEDLPDRLAVGRAPRSPAMTAVRALATTVADALPDLPASAATALLRRAGSVAPGLDPERVLDRLTGSDRSFLAVPTRPSLPNLPTVASLVAVLRAAVERSWRVGVSWDGPRRRELADGLAEAGLAVTLNPAQVPVAGLTAGLVVADSRCLTDPGRAPGECFDLLVVVDADRLPLGDAVAAARTTRRLLLLGDPSRALAGPAPARPHPADRSVMSWVLRPHPPTDVHALLAPPGPPPRAVVAAPLARPPGLTVVARSVRHDGCGAVSEPEAAAVVAEVAALLDPAGPAPVPDVLVATPFHQQATLLRRRLADAGRSGVEVVTTDRLTDRQAGTVVLSLAASRFSMTPRGAAVLCSPGRWSSALDAARRSLVVVHGSLLFDECPDDPRTAAEVGAVLHLLGPDLPDSAG</sequence>
<evidence type="ECO:0000256" key="1">
    <source>
        <dbReference type="SAM" id="MobiDB-lite"/>
    </source>
</evidence>
<reference evidence="3" key="1">
    <citation type="submission" date="2021-01" db="EMBL/GenBank/DDBJ databases">
        <title>YIM 132084 draft genome.</title>
        <authorList>
            <person name="An D."/>
        </authorList>
    </citation>
    <scope>NUCLEOTIDE SEQUENCE</scope>
    <source>
        <strain evidence="3">YIM 132084</strain>
    </source>
</reference>
<dbReference type="InterPro" id="IPR019993">
    <property type="entry name" value="RecB_nuclease_TM0106_put"/>
</dbReference>
<dbReference type="Gene3D" id="3.40.50.300">
    <property type="entry name" value="P-loop containing nucleotide triphosphate hydrolases"/>
    <property type="match status" value="1"/>
</dbReference>
<evidence type="ECO:0000313" key="4">
    <source>
        <dbReference type="Proteomes" id="UP000663792"/>
    </source>
</evidence>
<accession>A0A938YDX4</accession>
<feature type="region of interest" description="Disordered" evidence="1">
    <location>
        <begin position="669"/>
        <end position="717"/>
    </location>
</feature>
<dbReference type="InterPro" id="IPR027417">
    <property type="entry name" value="P-loop_NTPase"/>
</dbReference>
<evidence type="ECO:0000259" key="2">
    <source>
        <dbReference type="Pfam" id="PF13482"/>
    </source>
</evidence>
<evidence type="ECO:0000313" key="3">
    <source>
        <dbReference type="EMBL" id="MBM9468049.1"/>
    </source>
</evidence>
<keyword evidence="4" id="KW-1185">Reference proteome</keyword>
<name>A0A938YDX4_9ACTN</name>
<dbReference type="RefSeq" id="WP_205260998.1">
    <property type="nucleotide sequence ID" value="NZ_JAERWK010000015.1"/>
</dbReference>
<organism evidence="3 4">
    <name type="scientific">Nakamurella leprariae</name>
    <dbReference type="NCBI Taxonomy" id="2803911"/>
    <lineage>
        <taxon>Bacteria</taxon>
        <taxon>Bacillati</taxon>
        <taxon>Actinomycetota</taxon>
        <taxon>Actinomycetes</taxon>
        <taxon>Nakamurellales</taxon>
        <taxon>Nakamurellaceae</taxon>
        <taxon>Nakamurella</taxon>
    </lineage>
</organism>
<gene>
    <name evidence="3" type="ORF">JL106_12235</name>
</gene>
<feature type="compositionally biased region" description="Acidic residues" evidence="1">
    <location>
        <begin position="383"/>
        <end position="393"/>
    </location>
</feature>
<dbReference type="InterPro" id="IPR038720">
    <property type="entry name" value="YprB_RNase_H-like_dom"/>
</dbReference>
<dbReference type="Proteomes" id="UP000663792">
    <property type="component" value="Unassembled WGS sequence"/>
</dbReference>
<dbReference type="AlphaFoldDB" id="A0A938YDX4"/>
<comment type="caution">
    <text evidence="3">The sequence shown here is derived from an EMBL/GenBank/DDBJ whole genome shotgun (WGS) entry which is preliminary data.</text>
</comment>